<comment type="caution">
    <text evidence="8">The sequence shown here is derived from an EMBL/GenBank/DDBJ whole genome shotgun (WGS) entry which is preliminary data.</text>
</comment>
<dbReference type="InterPro" id="IPR004391">
    <property type="entry name" value="Glu_race"/>
</dbReference>
<keyword evidence="4 7" id="KW-0573">Peptidoglycan synthesis</keyword>
<dbReference type="Gene3D" id="3.40.50.1860">
    <property type="match status" value="2"/>
</dbReference>
<dbReference type="GO" id="GO:0008360">
    <property type="term" value="P:regulation of cell shape"/>
    <property type="evidence" value="ECO:0007669"/>
    <property type="project" value="UniProtKB-KW"/>
</dbReference>
<comment type="similarity">
    <text evidence="7">Belongs to the aspartate/glutamate racemases family.</text>
</comment>
<dbReference type="PROSITE" id="PS00923">
    <property type="entry name" value="ASP_GLU_RACEMASE_1"/>
    <property type="match status" value="1"/>
</dbReference>
<evidence type="ECO:0000256" key="1">
    <source>
        <dbReference type="ARBA" id="ARBA00001602"/>
    </source>
</evidence>
<evidence type="ECO:0000256" key="4">
    <source>
        <dbReference type="ARBA" id="ARBA00022984"/>
    </source>
</evidence>
<feature type="binding site" evidence="7">
    <location>
        <begin position="39"/>
        <end position="40"/>
    </location>
    <ligand>
        <name>substrate</name>
    </ligand>
</feature>
<organism evidence="8 9">
    <name type="scientific">Candidatus Nomurabacteria bacterium GW2011_GWF2_40_12</name>
    <dbReference type="NCBI Taxonomy" id="1618776"/>
    <lineage>
        <taxon>Bacteria</taxon>
        <taxon>Candidatus Nomuraibacteriota</taxon>
    </lineage>
</organism>
<dbReference type="AlphaFoldDB" id="A0A0G0T436"/>
<feature type="active site" description="Proton donor/acceptor" evidence="7">
    <location>
        <position position="192"/>
    </location>
</feature>
<evidence type="ECO:0000256" key="6">
    <source>
        <dbReference type="ARBA" id="ARBA00023316"/>
    </source>
</evidence>
<comment type="catalytic activity">
    <reaction evidence="1 7">
        <text>L-glutamate = D-glutamate</text>
        <dbReference type="Rhea" id="RHEA:12813"/>
        <dbReference type="ChEBI" id="CHEBI:29985"/>
        <dbReference type="ChEBI" id="CHEBI:29986"/>
        <dbReference type="EC" id="5.1.1.3"/>
    </reaction>
</comment>
<dbReference type="PATRIC" id="fig|1618776.3.peg.691"/>
<evidence type="ECO:0000256" key="7">
    <source>
        <dbReference type="HAMAP-Rule" id="MF_00258"/>
    </source>
</evidence>
<keyword evidence="5 7" id="KW-0413">Isomerase</keyword>
<comment type="function">
    <text evidence="7">Provides the (R)-glutamate required for cell wall biosynthesis.</text>
</comment>
<accession>A0A0G0T436</accession>
<protein>
    <recommendedName>
        <fullName evidence="2 7">Glutamate racemase</fullName>
        <ecNumber evidence="2 7">5.1.1.3</ecNumber>
    </recommendedName>
</protein>
<dbReference type="PANTHER" id="PTHR21198:SF2">
    <property type="entry name" value="GLUTAMATE RACEMASE"/>
    <property type="match status" value="1"/>
</dbReference>
<comment type="pathway">
    <text evidence="7">Cell wall biogenesis; peptidoglycan biosynthesis.</text>
</comment>
<dbReference type="InterPro" id="IPR015942">
    <property type="entry name" value="Asp/Glu/hydantoin_racemase"/>
</dbReference>
<dbReference type="EMBL" id="LBYC01000019">
    <property type="protein sequence ID" value="KKR41860.1"/>
    <property type="molecule type" value="Genomic_DNA"/>
</dbReference>
<dbReference type="PANTHER" id="PTHR21198">
    <property type="entry name" value="GLUTAMATE RACEMASE"/>
    <property type="match status" value="1"/>
</dbReference>
<dbReference type="SUPFAM" id="SSF53681">
    <property type="entry name" value="Aspartate/glutamate racemase"/>
    <property type="match status" value="2"/>
</dbReference>
<dbReference type="GO" id="GO:0008881">
    <property type="term" value="F:glutamate racemase activity"/>
    <property type="evidence" value="ECO:0007669"/>
    <property type="project" value="UniProtKB-UniRule"/>
</dbReference>
<dbReference type="GO" id="GO:0071555">
    <property type="term" value="P:cell wall organization"/>
    <property type="evidence" value="ECO:0007669"/>
    <property type="project" value="UniProtKB-KW"/>
</dbReference>
<feature type="active site" description="Proton donor/acceptor" evidence="7">
    <location>
        <position position="71"/>
    </location>
</feature>
<keyword evidence="3 7" id="KW-0133">Cell shape</keyword>
<dbReference type="Proteomes" id="UP000034301">
    <property type="component" value="Unassembled WGS sequence"/>
</dbReference>
<sequence>MKIGIFDSGLGGLIIARAIRKVMPEYDYVYLGDTKRVPYGNRSHEAVFEFTRECVDYLFRKENCAIVIVACNTASARALRKLQKEYLTPSPFGHSPLAGGEERKILGVLIPTAEECVKFESIGILGTRGTVDSNTFPVEIRKFNKRAKIFQNSAPMLVPLAEEGEMENAMPFIKEYLQPFINKKLDALVLGCTHYPIFKNQIRKILKTPARGVLADIKLISQDEIIPKKLKDYLKRHQEITKKLSQNKTARILVTDMTKSVQKLTKKWFGQNIKPRLISF</sequence>
<dbReference type="HAMAP" id="MF_00258">
    <property type="entry name" value="Glu_racemase"/>
    <property type="match status" value="1"/>
</dbReference>
<evidence type="ECO:0000256" key="2">
    <source>
        <dbReference type="ARBA" id="ARBA00013090"/>
    </source>
</evidence>
<dbReference type="NCBIfam" id="TIGR00067">
    <property type="entry name" value="glut_race"/>
    <property type="match status" value="1"/>
</dbReference>
<dbReference type="InterPro" id="IPR001920">
    <property type="entry name" value="Asp/Glu_race"/>
</dbReference>
<evidence type="ECO:0000313" key="9">
    <source>
        <dbReference type="Proteomes" id="UP000034301"/>
    </source>
</evidence>
<dbReference type="EC" id="5.1.1.3" evidence="2 7"/>
<dbReference type="UniPathway" id="UPA00219"/>
<evidence type="ECO:0000313" key="8">
    <source>
        <dbReference type="EMBL" id="KKR41860.1"/>
    </source>
</evidence>
<dbReference type="Pfam" id="PF01177">
    <property type="entry name" value="Asp_Glu_race"/>
    <property type="match status" value="1"/>
</dbReference>
<dbReference type="GO" id="GO:0009252">
    <property type="term" value="P:peptidoglycan biosynthetic process"/>
    <property type="evidence" value="ECO:0007669"/>
    <property type="project" value="UniProtKB-UniRule"/>
</dbReference>
<proteinExistence type="inferred from homology"/>
<name>A0A0G0T436_9BACT</name>
<feature type="binding site" evidence="7">
    <location>
        <begin position="72"/>
        <end position="73"/>
    </location>
    <ligand>
        <name>substrate</name>
    </ligand>
</feature>
<feature type="binding site" evidence="7">
    <location>
        <begin position="193"/>
        <end position="194"/>
    </location>
    <ligand>
        <name>substrate</name>
    </ligand>
</feature>
<evidence type="ECO:0000256" key="3">
    <source>
        <dbReference type="ARBA" id="ARBA00022960"/>
    </source>
</evidence>
<feature type="binding site" evidence="7">
    <location>
        <begin position="7"/>
        <end position="8"/>
    </location>
    <ligand>
        <name>substrate</name>
    </ligand>
</feature>
<evidence type="ECO:0000256" key="5">
    <source>
        <dbReference type="ARBA" id="ARBA00023235"/>
    </source>
</evidence>
<gene>
    <name evidence="7" type="primary">murI</name>
    <name evidence="8" type="ORF">UT78_C0019G0005</name>
</gene>
<keyword evidence="6 7" id="KW-0961">Cell wall biogenesis/degradation</keyword>
<dbReference type="InterPro" id="IPR018187">
    <property type="entry name" value="Asp/Glu_racemase_AS_1"/>
</dbReference>
<reference evidence="8 9" key="1">
    <citation type="journal article" date="2015" name="Nature">
        <title>rRNA introns, odd ribosomes, and small enigmatic genomes across a large radiation of phyla.</title>
        <authorList>
            <person name="Brown C.T."/>
            <person name="Hug L.A."/>
            <person name="Thomas B.C."/>
            <person name="Sharon I."/>
            <person name="Castelle C.J."/>
            <person name="Singh A."/>
            <person name="Wilkins M.J."/>
            <person name="Williams K.H."/>
            <person name="Banfield J.F."/>
        </authorList>
    </citation>
    <scope>NUCLEOTIDE SEQUENCE [LARGE SCALE GENOMIC DNA]</scope>
</reference>